<feature type="domain" description="RNA helicase aquarius insertion" evidence="7">
    <location>
        <begin position="725"/>
        <end position="835"/>
    </location>
</feature>
<dbReference type="Pfam" id="PF21143">
    <property type="entry name" value="Aquarius_N_2nd"/>
    <property type="match status" value="1"/>
</dbReference>
<accession>A0A9P6TZR0</accession>
<dbReference type="Proteomes" id="UP000807716">
    <property type="component" value="Unassembled WGS sequence"/>
</dbReference>
<feature type="domain" description="DNA2/NAM7 helicase-like C-terminal" evidence="4">
    <location>
        <begin position="1170"/>
        <end position="1363"/>
    </location>
</feature>
<feature type="compositionally biased region" description="Low complexity" evidence="2">
    <location>
        <begin position="1504"/>
        <end position="1519"/>
    </location>
</feature>
<feature type="region of interest" description="Disordered" evidence="2">
    <location>
        <begin position="1406"/>
        <end position="1459"/>
    </location>
</feature>
<evidence type="ECO:0000313" key="9">
    <source>
        <dbReference type="Proteomes" id="UP000807716"/>
    </source>
</evidence>
<feature type="domain" description="DNA2/NAM7 helicase helicase" evidence="3">
    <location>
        <begin position="847"/>
        <end position="1161"/>
    </location>
</feature>
<feature type="compositionally biased region" description="Basic and acidic residues" evidence="2">
    <location>
        <begin position="1528"/>
        <end position="1541"/>
    </location>
</feature>
<comment type="caution">
    <text evidence="8">The sequence shown here is derived from an EMBL/GenBank/DDBJ whole genome shotgun (WGS) entry which is preliminary data.</text>
</comment>
<dbReference type="PANTHER" id="PTHR10887">
    <property type="entry name" value="DNA2/NAM7 HELICASE FAMILY"/>
    <property type="match status" value="1"/>
</dbReference>
<feature type="region of interest" description="Disordered" evidence="2">
    <location>
        <begin position="1"/>
        <end position="23"/>
    </location>
</feature>
<dbReference type="InterPro" id="IPR027417">
    <property type="entry name" value="P-loop_NTPase"/>
</dbReference>
<keyword evidence="1" id="KW-0508">mRNA splicing</keyword>
<dbReference type="InterPro" id="IPR048966">
    <property type="entry name" value="Aquarius_b-barrel"/>
</dbReference>
<dbReference type="FunFam" id="3.40.50.300:FF:003210">
    <property type="entry name" value="RNA helicase aquarius"/>
    <property type="match status" value="1"/>
</dbReference>
<dbReference type="EMBL" id="JAAAJB010000532">
    <property type="protein sequence ID" value="KAG0254200.1"/>
    <property type="molecule type" value="Genomic_DNA"/>
</dbReference>
<evidence type="ECO:0000259" key="4">
    <source>
        <dbReference type="Pfam" id="PF13087"/>
    </source>
</evidence>
<dbReference type="GO" id="GO:0003729">
    <property type="term" value="F:mRNA binding"/>
    <property type="evidence" value="ECO:0007669"/>
    <property type="project" value="TreeGrafter"/>
</dbReference>
<dbReference type="GO" id="GO:0045292">
    <property type="term" value="P:mRNA cis splicing, via spliceosome"/>
    <property type="evidence" value="ECO:0007669"/>
    <property type="project" value="UniProtKB-UniRule"/>
</dbReference>
<dbReference type="PANTHER" id="PTHR10887:SF5">
    <property type="entry name" value="RNA HELICASE AQUARIUS"/>
    <property type="match status" value="1"/>
</dbReference>
<dbReference type="Pfam" id="PF13086">
    <property type="entry name" value="AAA_11"/>
    <property type="match status" value="1"/>
</dbReference>
<dbReference type="CDD" id="cd18808">
    <property type="entry name" value="SF1_C_Upf1"/>
    <property type="match status" value="1"/>
</dbReference>
<feature type="compositionally biased region" description="Basic and acidic residues" evidence="2">
    <location>
        <begin position="1449"/>
        <end position="1459"/>
    </location>
</feature>
<feature type="domain" description="RNA helicase aquarius beta-barrel" evidence="6">
    <location>
        <begin position="509"/>
        <end position="676"/>
    </location>
</feature>
<dbReference type="InterPro" id="IPR047187">
    <property type="entry name" value="SF1_C_Upf1"/>
</dbReference>
<dbReference type="InterPro" id="IPR045055">
    <property type="entry name" value="DNA2/NAM7-like"/>
</dbReference>
<comment type="subcellular location">
    <subcellularLocation>
        <location evidence="1">Nucleus</location>
    </subcellularLocation>
</comment>
<dbReference type="Gene3D" id="3.40.50.300">
    <property type="entry name" value="P-loop containing nucleotide triphosphate hydrolases"/>
    <property type="match status" value="2"/>
</dbReference>
<dbReference type="InterPro" id="IPR041679">
    <property type="entry name" value="DNA2/NAM7-like_C"/>
</dbReference>
<keyword evidence="9" id="KW-1185">Reference proteome</keyword>
<dbReference type="PIRSF" id="PIRSF038901">
    <property type="entry name" value="AQR_cwf11"/>
    <property type="match status" value="1"/>
</dbReference>
<comment type="similarity">
    <text evidence="1">Belongs to the CWF11 family.</text>
</comment>
<proteinExistence type="inferred from homology"/>
<gene>
    <name evidence="8" type="ORF">DFQ27_006997</name>
</gene>
<dbReference type="Pfam" id="PF21144">
    <property type="entry name" value="Aquarius_N_3rd"/>
    <property type="match status" value="1"/>
</dbReference>
<sequence length="1541" mass="176472">MEMTDAAQTGEQPAAPSTSTSTFAGAYRPTVRDIQNDAISALADRWNKEGEGEAEWDAKLVESIYEDELLKHNFSINRLAILEINQYLEKYLWVHYDPVESSRNHVLSIILMVNEKFRSRVPAWEIFEKQPANFQSFFHEALRLSTDQELDLRTRRLLLVFMINCFQSLENALVRTECMRLVSLSTWHNLVSQARREEEFKENTQLLKFWNHLEKKFNSQDDTQKKRAVFERSWLSTMIQHFFAILESSLDSEESSERIAYCERFMEFMIDLEAQLPTRRYFNTLLNDHQVVAFCKLADLAKDKEQGTLFSQLLEILEFYAGFEINSYTGMALTKEDMIEAHSAQLSKLQRLAFSEFRDELMDLAMSNLASIEQRTVLRGYFDALSDERLKHLCHLFHIRTQQLIHTASNSRDLLTECLLLKFEKRHSQIDRINSMPLYPDENALFEDAAVQEENYDTDRPLALPKLNLQFLTLHDYLLRNFNLFRLESNYEIRQDIEDAVKRLGPRPADSERATQFTGWSRNAAPISHFQMTKVLKPELGEDKPAMVTADVTFNVRRYTDAIQAEWEAVREHDVLFLLTIQAHDETAEMWDGKTSFRRHYGLKYVRGCEVVNIIGPNGRPLDNKKDPKLIQEHRQGNTRTFRVALDANQYKIDQEAARKPGGEDVYQTFNVLLRRKPQENNFKPVLETIRDLMQSELMVPEWLHNVFLGYGNPDCAHYSQLPGQIKEIDFRDTFLDYDHLKASFPAKEVKPVEGYAEESLQVPFIVKFPDAAKGSSAAASASKKRKAGGEKGKKSKSKKKAEVEEEEEKAEDPADKALEVKTYTTPNMGPYPEDVPKRNQVRFTPTQVEAIKAGTNPGLTLVVGPPGTGKTDVAVQIIANLYNNFPNQHTLLVTHSNQALNQLFEKIIALDVDERHLLRLGHGEEELNTELSFSKYGRVTSFLEKRVTLLAEVDRLAQSLAIGGEHGATCETAGYFYSYHVVPLWEAFQAQAGVTDERDEEDASEQDEDADKMKAIQEAFPFHGFFSNAPLPLFSDCTNVGEVREAARGCFRHLAKLFEQLEEVSAFELLRTSYDRANYLLTKEAKIIAMTCTHAALKRRELVQLGFKYDNIVMEEAAQILEVETFIPMLLQEPEDGHQNRLKRVILIGDHNQLPPVVKNTAFQQYGNMEQSMFTRFVRLGVPAIELDAQGRTRSDMAALYKWRYKNLGDLPNVLESTEYKQANAGFVHDYQFINVDNYKGKGETAPRPHFIQNLGEAEYVVAVYQYMRLLGYPAEKISILTTYNGQKDLIRDVLRQRCSWNPALFGRPAAVTTVDKYQGQQNDFVLLSLVRTKAVGHIRDVRRLVVALSRARLGLYVFGRMKLFQNCHELEPALKRLLDRPTNLWVQAGEMYPNTTRLVESLANKTDGREEEGEEEEEEDAATDKKGGKKGGKKASKKAAAKKKKAAKEQVKEDESAGKKYEILTVEQMGQYVFGMMKEQQQYAIQQQQQYMQTTGVAALDEAVGQDQQQQQQQEGEGAQDTEMAEEQKEGGSMEVDRD</sequence>
<comment type="subunit">
    <text evidence="1">Belongs to the 40S cdc5-associated complex (or cwf complex), a spliceosome sub-complex reminiscent of a late-stage spliceosome.</text>
</comment>
<evidence type="ECO:0000259" key="6">
    <source>
        <dbReference type="Pfam" id="PF21143"/>
    </source>
</evidence>
<protein>
    <recommendedName>
        <fullName evidence="1">Pre-mRNA-splicing factor</fullName>
    </recommendedName>
</protein>
<feature type="region of interest" description="Disordered" evidence="2">
    <location>
        <begin position="777"/>
        <end position="839"/>
    </location>
</feature>
<dbReference type="InterPro" id="IPR048967">
    <property type="entry name" value="Aquarius_insert"/>
</dbReference>
<dbReference type="GO" id="GO:0071013">
    <property type="term" value="C:catalytic step 2 spliceosome"/>
    <property type="evidence" value="ECO:0007669"/>
    <property type="project" value="TreeGrafter"/>
</dbReference>
<keyword evidence="1" id="KW-0507">mRNA processing</keyword>
<evidence type="ECO:0000259" key="7">
    <source>
        <dbReference type="Pfam" id="PF21144"/>
    </source>
</evidence>
<dbReference type="InterPro" id="IPR026300">
    <property type="entry name" value="CWF11_fam"/>
</dbReference>
<dbReference type="SUPFAM" id="SSF52540">
    <property type="entry name" value="P-loop containing nucleoside triphosphate hydrolases"/>
    <property type="match status" value="1"/>
</dbReference>
<feature type="compositionally biased region" description="Basic residues" evidence="2">
    <location>
        <begin position="1429"/>
        <end position="1448"/>
    </location>
</feature>
<evidence type="ECO:0000256" key="1">
    <source>
        <dbReference type="PIRNR" id="PIRNR038901"/>
    </source>
</evidence>
<evidence type="ECO:0000256" key="2">
    <source>
        <dbReference type="SAM" id="MobiDB-lite"/>
    </source>
</evidence>
<keyword evidence="1" id="KW-0539">Nucleus</keyword>
<reference evidence="8" key="1">
    <citation type="journal article" date="2020" name="Fungal Divers.">
        <title>Resolving the Mortierellaceae phylogeny through synthesis of multi-gene phylogenetics and phylogenomics.</title>
        <authorList>
            <person name="Vandepol N."/>
            <person name="Liber J."/>
            <person name="Desiro A."/>
            <person name="Na H."/>
            <person name="Kennedy M."/>
            <person name="Barry K."/>
            <person name="Grigoriev I.V."/>
            <person name="Miller A.N."/>
            <person name="O'Donnell K."/>
            <person name="Stajich J.E."/>
            <person name="Bonito G."/>
        </authorList>
    </citation>
    <scope>NUCLEOTIDE SEQUENCE</scope>
    <source>
        <strain evidence="8">BC1065</strain>
    </source>
</reference>
<dbReference type="GO" id="GO:0005684">
    <property type="term" value="C:U2-type spliceosomal complex"/>
    <property type="evidence" value="ECO:0007669"/>
    <property type="project" value="UniProtKB-UniRule"/>
</dbReference>
<dbReference type="Pfam" id="PF13087">
    <property type="entry name" value="AAA_12"/>
    <property type="match status" value="1"/>
</dbReference>
<dbReference type="InterPro" id="IPR041677">
    <property type="entry name" value="DNA2/NAM7_AAA_11"/>
</dbReference>
<name>A0A9P6TZR0_9FUNG</name>
<dbReference type="FunFam" id="3.40.50.300:FF:002863">
    <property type="entry name" value="Pre-mRNA-splicing factor cwf11"/>
    <property type="match status" value="1"/>
</dbReference>
<dbReference type="CDD" id="cd17935">
    <property type="entry name" value="EEXXQc_AQR"/>
    <property type="match status" value="1"/>
</dbReference>
<feature type="region of interest" description="Disordered" evidence="2">
    <location>
        <begin position="1504"/>
        <end position="1541"/>
    </location>
</feature>
<organism evidence="8 9">
    <name type="scientific">Actinomortierella ambigua</name>
    <dbReference type="NCBI Taxonomy" id="1343610"/>
    <lineage>
        <taxon>Eukaryota</taxon>
        <taxon>Fungi</taxon>
        <taxon>Fungi incertae sedis</taxon>
        <taxon>Mucoromycota</taxon>
        <taxon>Mortierellomycotina</taxon>
        <taxon>Mortierellomycetes</taxon>
        <taxon>Mortierellales</taxon>
        <taxon>Mortierellaceae</taxon>
        <taxon>Actinomortierella</taxon>
    </lineage>
</organism>
<feature type="compositionally biased region" description="Acidic residues" evidence="2">
    <location>
        <begin position="1411"/>
        <end position="1423"/>
    </location>
</feature>
<dbReference type="Pfam" id="PF16399">
    <property type="entry name" value="Aquarius_N_1st"/>
    <property type="match status" value="1"/>
</dbReference>
<dbReference type="GO" id="GO:0004386">
    <property type="term" value="F:helicase activity"/>
    <property type="evidence" value="ECO:0007669"/>
    <property type="project" value="InterPro"/>
</dbReference>
<dbReference type="OrthoDB" id="1879at2759"/>
<dbReference type="InterPro" id="IPR032174">
    <property type="entry name" value="Aquarius_N"/>
</dbReference>
<comment type="function">
    <text evidence="1">Involved in mRNA splicing where it associates with cdc5 and the other cwf proteins as part of the spliceosome.</text>
</comment>
<evidence type="ECO:0000313" key="8">
    <source>
        <dbReference type="EMBL" id="KAG0254200.1"/>
    </source>
</evidence>
<evidence type="ECO:0000259" key="3">
    <source>
        <dbReference type="Pfam" id="PF13086"/>
    </source>
</evidence>
<feature type="domain" description="RNA helicase aquarius N-terminal" evidence="5">
    <location>
        <begin position="44"/>
        <end position="426"/>
    </location>
</feature>
<evidence type="ECO:0000259" key="5">
    <source>
        <dbReference type="Pfam" id="PF16399"/>
    </source>
</evidence>